<sequence length="197" mass="22167">MKVGECMQIPQIQINQTPARIGIRTTPPIQEIQQKPADLSIKQTKATMTIDRIPARLEIDQEQAWNELNVKRLSVLSKDMAEYSKQAGLEAIAQIAQEGDQLATIEKNTNAIADIAFEKAVPLPADFNIAFIPSHGSVKINYIPTELHIHWKLGGAEINAVQNKPIHYYTPGKVEIYLRQKQKLDIHFSGTKINHIR</sequence>
<name>A0A6B3TNA3_9BACI</name>
<evidence type="ECO:0000313" key="2">
    <source>
        <dbReference type="Proteomes" id="UP000481621"/>
    </source>
</evidence>
<organism evidence="1 2">
    <name type="scientific">Neobacillus thermocopriae</name>
    <dbReference type="NCBI Taxonomy" id="1215031"/>
    <lineage>
        <taxon>Bacteria</taxon>
        <taxon>Bacillati</taxon>
        <taxon>Bacillota</taxon>
        <taxon>Bacilli</taxon>
        <taxon>Bacillales</taxon>
        <taxon>Bacillaceae</taxon>
        <taxon>Neobacillus</taxon>
    </lineage>
</organism>
<dbReference type="Proteomes" id="UP000481621">
    <property type="component" value="Unassembled WGS sequence"/>
</dbReference>
<protein>
    <recommendedName>
        <fullName evidence="3">YviE</fullName>
    </recommendedName>
</protein>
<proteinExistence type="predicted"/>
<evidence type="ECO:0008006" key="3">
    <source>
        <dbReference type="Google" id="ProtNLM"/>
    </source>
</evidence>
<gene>
    <name evidence="1" type="ORF">G4Z05_04050</name>
</gene>
<dbReference type="InterPro" id="IPR045527">
    <property type="entry name" value="DUF6470"/>
</dbReference>
<keyword evidence="2" id="KW-1185">Reference proteome</keyword>
<comment type="caution">
    <text evidence="1">The sequence shown here is derived from an EMBL/GenBank/DDBJ whole genome shotgun (WGS) entry which is preliminary data.</text>
</comment>
<dbReference type="EMBL" id="JAAIUV010000004">
    <property type="protein sequence ID" value="NEX78062.1"/>
    <property type="molecule type" value="Genomic_DNA"/>
</dbReference>
<reference evidence="1" key="1">
    <citation type="submission" date="2020-02" db="EMBL/GenBank/DDBJ databases">
        <title>Bacillus sedimentmangrovi sp. nov., isolated from sediment of the mangrove ecosystem.</title>
        <authorList>
            <person name="Liu G."/>
        </authorList>
    </citation>
    <scope>NUCLEOTIDE SEQUENCE [LARGE SCALE GENOMIC DNA]</scope>
    <source>
        <strain evidence="1">SgZ-7</strain>
    </source>
</reference>
<dbReference type="Pfam" id="PF20074">
    <property type="entry name" value="DUF6470"/>
    <property type="match status" value="1"/>
</dbReference>
<evidence type="ECO:0000313" key="1">
    <source>
        <dbReference type="EMBL" id="NEX78062.1"/>
    </source>
</evidence>
<dbReference type="AlphaFoldDB" id="A0A6B3TNA3"/>
<accession>A0A6B3TNA3</accession>